<dbReference type="PANTHER" id="PTHR48086">
    <property type="entry name" value="SODIUM/PROLINE SYMPORTER-RELATED"/>
    <property type="match status" value="1"/>
</dbReference>
<comment type="similarity">
    <text evidence="2 13">Belongs to the sodium:solute symporter (SSF) (TC 2.A.21) family.</text>
</comment>
<dbReference type="GO" id="GO:0005298">
    <property type="term" value="F:proline:sodium symporter activity"/>
    <property type="evidence" value="ECO:0007669"/>
    <property type="project" value="TreeGrafter"/>
</dbReference>
<keyword evidence="7 14" id="KW-1133">Transmembrane helix</keyword>
<keyword evidence="5 14" id="KW-0812">Transmembrane</keyword>
<dbReference type="Proteomes" id="UP000284751">
    <property type="component" value="Unassembled WGS sequence"/>
</dbReference>
<dbReference type="PROSITE" id="PS50283">
    <property type="entry name" value="NA_SOLUT_SYMP_3"/>
    <property type="match status" value="1"/>
</dbReference>
<evidence type="ECO:0000256" key="5">
    <source>
        <dbReference type="ARBA" id="ARBA00022692"/>
    </source>
</evidence>
<keyword evidence="4" id="KW-1003">Cell membrane</keyword>
<dbReference type="InterPro" id="IPR001734">
    <property type="entry name" value="Na/solute_symporter"/>
</dbReference>
<feature type="transmembrane region" description="Helical" evidence="14">
    <location>
        <begin position="401"/>
        <end position="420"/>
    </location>
</feature>
<accession>A0A412AUN0</accession>
<keyword evidence="8" id="KW-0915">Sodium</keyword>
<evidence type="ECO:0000256" key="3">
    <source>
        <dbReference type="ARBA" id="ARBA00022448"/>
    </source>
</evidence>
<comment type="subcellular location">
    <subcellularLocation>
        <location evidence="1">Cell membrane</location>
        <topology evidence="1">Multi-pass membrane protein</topology>
    </subcellularLocation>
</comment>
<evidence type="ECO:0000256" key="7">
    <source>
        <dbReference type="ARBA" id="ARBA00022989"/>
    </source>
</evidence>
<organism evidence="15 16">
    <name type="scientific">[Clostridium] leptum</name>
    <dbReference type="NCBI Taxonomy" id="1535"/>
    <lineage>
        <taxon>Bacteria</taxon>
        <taxon>Bacillati</taxon>
        <taxon>Bacillota</taxon>
        <taxon>Clostridia</taxon>
        <taxon>Eubacteriales</taxon>
        <taxon>Oscillospiraceae</taxon>
        <taxon>Oscillospiraceae incertae sedis</taxon>
    </lineage>
</organism>
<evidence type="ECO:0000313" key="16">
    <source>
        <dbReference type="Proteomes" id="UP000284751"/>
    </source>
</evidence>
<sequence length="506" mass="54755">MSKETTIWIVIAVYVLFMIAVGILNSKNIKGMAAFTVGGRNAGAWISALSYGTAYFSAVMFIGYSGSSGWSYGLWSGLVGLGNAVFGSLLAWLVLAKRTRECTRRLKIKSMPQLFEMRYNSQAMKIFSGIVIFIFLLPYSASVYKGLTSVCSVLLNIDETVCMILIAVGSAVVLVLGGYMATLKADFVQGIIMMFGVSALLAMIIICPQVGGLQNGFQNMISYMEQNQMAPMDSQMLVSLVATILMTSFGTWGLPQMVHKYYGIRDDKEVKRGVIISTFFALLVAGGGYFIGSFSHLFFGNELPQGGKDYIVPQMLNMAGLPNILIGIVLVLLISASVSTLSSITLTACSTVTMDLVKAKLKPNMKDKTLAKLTRIFCLVFVVGSYVVANYPTPILEMMSYSWGIISGSFLAPYAVALYWKGINKAGAWAGMVGGFLTALVPVAVSGFKTPNGPLYACLAMAVSLALCFLVSVIAKRAGWKSGETNDFFYTGTAEEWRAKHHIVKN</sequence>
<feature type="transmembrane region" description="Helical" evidence="14">
    <location>
        <begin position="123"/>
        <end position="141"/>
    </location>
</feature>
<keyword evidence="11" id="KW-0739">Sodium transport</keyword>
<evidence type="ECO:0000313" key="15">
    <source>
        <dbReference type="EMBL" id="RGQ35215.1"/>
    </source>
</evidence>
<evidence type="ECO:0000256" key="10">
    <source>
        <dbReference type="ARBA" id="ARBA00023136"/>
    </source>
</evidence>
<evidence type="ECO:0000256" key="14">
    <source>
        <dbReference type="SAM" id="Phobius"/>
    </source>
</evidence>
<dbReference type="Gene3D" id="1.20.1730.10">
    <property type="entry name" value="Sodium/glucose cotransporter"/>
    <property type="match status" value="1"/>
</dbReference>
<name>A0A412AUN0_9FIRM</name>
<feature type="transmembrane region" description="Helical" evidence="14">
    <location>
        <begin position="274"/>
        <end position="299"/>
    </location>
</feature>
<evidence type="ECO:0000256" key="12">
    <source>
        <dbReference type="ARBA" id="ARBA00033708"/>
    </source>
</evidence>
<comment type="caution">
    <text evidence="15">The sequence shown here is derived from an EMBL/GenBank/DDBJ whole genome shotgun (WGS) entry which is preliminary data.</text>
</comment>
<evidence type="ECO:0000256" key="8">
    <source>
        <dbReference type="ARBA" id="ARBA00023053"/>
    </source>
</evidence>
<keyword evidence="6" id="KW-0769">Symport</keyword>
<reference evidence="15 16" key="1">
    <citation type="submission" date="2018-08" db="EMBL/GenBank/DDBJ databases">
        <title>A genome reference for cultivated species of the human gut microbiota.</title>
        <authorList>
            <person name="Zou Y."/>
            <person name="Xue W."/>
            <person name="Luo G."/>
        </authorList>
    </citation>
    <scope>NUCLEOTIDE SEQUENCE [LARGE SCALE GENOMIC DNA]</scope>
    <source>
        <strain evidence="15 16">AF28-26</strain>
    </source>
</reference>
<comment type="catalytic activity">
    <reaction evidence="12">
        <text>L-proline(in) + Na(+)(in) = L-proline(out) + Na(+)(out)</text>
        <dbReference type="Rhea" id="RHEA:28967"/>
        <dbReference type="ChEBI" id="CHEBI:29101"/>
        <dbReference type="ChEBI" id="CHEBI:60039"/>
    </reaction>
</comment>
<dbReference type="Pfam" id="PF00474">
    <property type="entry name" value="SSF"/>
    <property type="match status" value="1"/>
</dbReference>
<dbReference type="InterPro" id="IPR050277">
    <property type="entry name" value="Sodium:Solute_Symporter"/>
</dbReference>
<evidence type="ECO:0000256" key="2">
    <source>
        <dbReference type="ARBA" id="ARBA00006434"/>
    </source>
</evidence>
<keyword evidence="10 14" id="KW-0472">Membrane</keyword>
<feature type="transmembrane region" description="Helical" evidence="14">
    <location>
        <begin position="324"/>
        <end position="349"/>
    </location>
</feature>
<dbReference type="GO" id="GO:0005886">
    <property type="term" value="C:plasma membrane"/>
    <property type="evidence" value="ECO:0007669"/>
    <property type="project" value="UniProtKB-SubCell"/>
</dbReference>
<dbReference type="AlphaFoldDB" id="A0A412AUN0"/>
<dbReference type="EMBL" id="QRTC01000070">
    <property type="protein sequence ID" value="RGQ35215.1"/>
    <property type="molecule type" value="Genomic_DNA"/>
</dbReference>
<keyword evidence="3" id="KW-0813">Transport</keyword>
<evidence type="ECO:0000256" key="6">
    <source>
        <dbReference type="ARBA" id="ARBA00022847"/>
    </source>
</evidence>
<protein>
    <submittedName>
        <fullName evidence="15">Sodium:solute symporter family protein</fullName>
    </submittedName>
</protein>
<dbReference type="CDD" id="cd10322">
    <property type="entry name" value="SLC5sbd"/>
    <property type="match status" value="1"/>
</dbReference>
<feature type="transmembrane region" description="Helical" evidence="14">
    <location>
        <begin position="454"/>
        <end position="475"/>
    </location>
</feature>
<evidence type="ECO:0000256" key="1">
    <source>
        <dbReference type="ARBA" id="ARBA00004651"/>
    </source>
</evidence>
<evidence type="ECO:0000256" key="13">
    <source>
        <dbReference type="RuleBase" id="RU362091"/>
    </source>
</evidence>
<evidence type="ECO:0000256" key="11">
    <source>
        <dbReference type="ARBA" id="ARBA00023201"/>
    </source>
</evidence>
<feature type="transmembrane region" description="Helical" evidence="14">
    <location>
        <begin position="161"/>
        <end position="179"/>
    </location>
</feature>
<feature type="transmembrane region" description="Helical" evidence="14">
    <location>
        <begin position="45"/>
        <end position="66"/>
    </location>
</feature>
<dbReference type="GO" id="GO:0015193">
    <property type="term" value="F:L-proline transmembrane transporter activity"/>
    <property type="evidence" value="ECO:0007669"/>
    <property type="project" value="TreeGrafter"/>
</dbReference>
<keyword evidence="9" id="KW-0406">Ion transport</keyword>
<feature type="transmembrane region" description="Helical" evidence="14">
    <location>
        <begin position="427"/>
        <end position="448"/>
    </location>
</feature>
<dbReference type="GO" id="GO:0015824">
    <property type="term" value="P:proline transport"/>
    <property type="evidence" value="ECO:0007669"/>
    <property type="project" value="TreeGrafter"/>
</dbReference>
<dbReference type="PANTHER" id="PTHR48086:SF3">
    <property type="entry name" value="SODIUM_PROLINE SYMPORTER"/>
    <property type="match status" value="1"/>
</dbReference>
<feature type="transmembrane region" description="Helical" evidence="14">
    <location>
        <begin position="72"/>
        <end position="95"/>
    </location>
</feature>
<feature type="transmembrane region" description="Helical" evidence="14">
    <location>
        <begin position="6"/>
        <end position="24"/>
    </location>
</feature>
<feature type="transmembrane region" description="Helical" evidence="14">
    <location>
        <begin position="370"/>
        <end position="389"/>
    </location>
</feature>
<gene>
    <name evidence="15" type="ORF">DWY99_12870</name>
</gene>
<dbReference type="InterPro" id="IPR038377">
    <property type="entry name" value="Na/Glc_symporter_sf"/>
</dbReference>
<feature type="transmembrane region" description="Helical" evidence="14">
    <location>
        <begin position="234"/>
        <end position="254"/>
    </location>
</feature>
<proteinExistence type="inferred from homology"/>
<feature type="transmembrane region" description="Helical" evidence="14">
    <location>
        <begin position="191"/>
        <end position="214"/>
    </location>
</feature>
<evidence type="ECO:0000256" key="9">
    <source>
        <dbReference type="ARBA" id="ARBA00023065"/>
    </source>
</evidence>
<evidence type="ECO:0000256" key="4">
    <source>
        <dbReference type="ARBA" id="ARBA00022475"/>
    </source>
</evidence>